<evidence type="ECO:0000313" key="1">
    <source>
        <dbReference type="EMBL" id="CAE7779604.1"/>
    </source>
</evidence>
<organism evidence="1 2">
    <name type="scientific">Symbiodinium pilosum</name>
    <name type="common">Dinoflagellate</name>
    <dbReference type="NCBI Taxonomy" id="2952"/>
    <lineage>
        <taxon>Eukaryota</taxon>
        <taxon>Sar</taxon>
        <taxon>Alveolata</taxon>
        <taxon>Dinophyceae</taxon>
        <taxon>Suessiales</taxon>
        <taxon>Symbiodiniaceae</taxon>
        <taxon>Symbiodinium</taxon>
    </lineage>
</organism>
<accession>A0A812YI72</accession>
<gene>
    <name evidence="1" type="ORF">SPIL2461_LOCUS23139</name>
</gene>
<evidence type="ECO:0000313" key="2">
    <source>
        <dbReference type="Proteomes" id="UP000649617"/>
    </source>
</evidence>
<dbReference type="AlphaFoldDB" id="A0A812YI72"/>
<name>A0A812YI72_SYMPI</name>
<sequence length="294" mass="34264">ADDGVCFAVIATEDHWKELEVRVSQILRHQHYKFAKSYILLDTDGRKPSERLADGAKKLVKSGLLDKWLVVDYSEKFIKKINDTANWDPYEHSPGPGYHDQRRTVSYTEFNEDHEAKERTAHYFAIDQCGHGYLAVMQIEVIWMSYRSYSWIAAGLEVLKDNDGLVLVQPAYPGIEYRRVRQKPTTKEIRKKHKQLHHPKVEAEDTTCQYPISIPGWVSLLDLQRYHKVGPRQKYREYRCGGALVKGKKCKDYDYLRGCGGMRLWENSLECVICNRPSLRQAQLTDSDRVWVQK</sequence>
<reference evidence="1" key="1">
    <citation type="submission" date="2021-02" db="EMBL/GenBank/DDBJ databases">
        <authorList>
            <person name="Dougan E. K."/>
            <person name="Rhodes N."/>
            <person name="Thang M."/>
            <person name="Chan C."/>
        </authorList>
    </citation>
    <scope>NUCLEOTIDE SEQUENCE</scope>
</reference>
<protein>
    <submittedName>
        <fullName evidence="1">Uncharacterized protein</fullName>
    </submittedName>
</protein>
<proteinExistence type="predicted"/>
<dbReference type="OrthoDB" id="207300at2759"/>
<feature type="non-terminal residue" evidence="1">
    <location>
        <position position="1"/>
    </location>
</feature>
<comment type="caution">
    <text evidence="1">The sequence shown here is derived from an EMBL/GenBank/DDBJ whole genome shotgun (WGS) entry which is preliminary data.</text>
</comment>
<dbReference type="Proteomes" id="UP000649617">
    <property type="component" value="Unassembled WGS sequence"/>
</dbReference>
<keyword evidence="2" id="KW-1185">Reference proteome</keyword>
<feature type="non-terminal residue" evidence="1">
    <location>
        <position position="294"/>
    </location>
</feature>
<dbReference type="EMBL" id="CAJNIZ010047987">
    <property type="protein sequence ID" value="CAE7779604.1"/>
    <property type="molecule type" value="Genomic_DNA"/>
</dbReference>